<evidence type="ECO:0000313" key="7">
    <source>
        <dbReference type="Proteomes" id="UP000810252"/>
    </source>
</evidence>
<comment type="caution">
    <text evidence="6">The sequence shown here is derived from an EMBL/GenBank/DDBJ whole genome shotgun (WGS) entry which is preliminary data.</text>
</comment>
<dbReference type="PROSITE" id="PS50005">
    <property type="entry name" value="TPR"/>
    <property type="match status" value="1"/>
</dbReference>
<dbReference type="PANTHER" id="PTHR45586">
    <property type="entry name" value="TPR REPEAT-CONTAINING PROTEIN PA4667"/>
    <property type="match status" value="1"/>
</dbReference>
<proteinExistence type="predicted"/>
<dbReference type="InterPro" id="IPR051012">
    <property type="entry name" value="CellSynth/LPSAsmb/PSIAsmb"/>
</dbReference>
<evidence type="ECO:0000256" key="3">
    <source>
        <dbReference type="PROSITE-ProRule" id="PRU00339"/>
    </source>
</evidence>
<gene>
    <name evidence="6" type="ORF">IAC29_00550</name>
</gene>
<evidence type="ECO:0000256" key="2">
    <source>
        <dbReference type="ARBA" id="ARBA00022803"/>
    </source>
</evidence>
<dbReference type="SUPFAM" id="SSF48452">
    <property type="entry name" value="TPR-like"/>
    <property type="match status" value="3"/>
</dbReference>
<feature type="repeat" description="TPR" evidence="3">
    <location>
        <begin position="517"/>
        <end position="550"/>
    </location>
</feature>
<dbReference type="Gene3D" id="1.25.40.10">
    <property type="entry name" value="Tetratricopeptide repeat domain"/>
    <property type="match status" value="3"/>
</dbReference>
<dbReference type="Proteomes" id="UP000810252">
    <property type="component" value="Unassembled WGS sequence"/>
</dbReference>
<keyword evidence="4" id="KW-0732">Signal</keyword>
<dbReference type="Pfam" id="PF17128">
    <property type="entry name" value="DUF5107"/>
    <property type="match status" value="1"/>
</dbReference>
<feature type="chain" id="PRO_5039325253" evidence="4">
    <location>
        <begin position="21"/>
        <end position="1103"/>
    </location>
</feature>
<reference evidence="6" key="1">
    <citation type="submission" date="2020-10" db="EMBL/GenBank/DDBJ databases">
        <authorList>
            <person name="Gilroy R."/>
        </authorList>
    </citation>
    <scope>NUCLEOTIDE SEQUENCE</scope>
    <source>
        <strain evidence="6">20514</strain>
    </source>
</reference>
<keyword evidence="1" id="KW-0677">Repeat</keyword>
<evidence type="ECO:0000256" key="1">
    <source>
        <dbReference type="ARBA" id="ARBA00022737"/>
    </source>
</evidence>
<protein>
    <submittedName>
        <fullName evidence="6">DUF5107 domain-containing protein</fullName>
    </submittedName>
</protein>
<evidence type="ECO:0000259" key="5">
    <source>
        <dbReference type="Pfam" id="PF17128"/>
    </source>
</evidence>
<accession>A0A9D9EIS8</accession>
<dbReference type="InterPro" id="IPR033396">
    <property type="entry name" value="DUF5107"/>
</dbReference>
<reference evidence="6" key="2">
    <citation type="journal article" date="2021" name="PeerJ">
        <title>Extensive microbial diversity within the chicken gut microbiome revealed by metagenomics and culture.</title>
        <authorList>
            <person name="Gilroy R."/>
            <person name="Ravi A."/>
            <person name="Getino M."/>
            <person name="Pursley I."/>
            <person name="Horton D.L."/>
            <person name="Alikhan N.F."/>
            <person name="Baker D."/>
            <person name="Gharbi K."/>
            <person name="Hall N."/>
            <person name="Watson M."/>
            <person name="Adriaenssens E.M."/>
            <person name="Foster-Nyarko E."/>
            <person name="Jarju S."/>
            <person name="Secka A."/>
            <person name="Antonio M."/>
            <person name="Oren A."/>
            <person name="Chaudhuri R.R."/>
            <person name="La Ragione R."/>
            <person name="Hildebrand F."/>
            <person name="Pallen M.J."/>
        </authorList>
    </citation>
    <scope>NUCLEOTIDE SEQUENCE</scope>
    <source>
        <strain evidence="6">20514</strain>
    </source>
</reference>
<dbReference type="InterPro" id="IPR019734">
    <property type="entry name" value="TPR_rpt"/>
</dbReference>
<dbReference type="SMART" id="SM00028">
    <property type="entry name" value="TPR"/>
    <property type="match status" value="7"/>
</dbReference>
<feature type="signal peptide" evidence="4">
    <location>
        <begin position="1"/>
        <end position="20"/>
    </location>
</feature>
<evidence type="ECO:0000256" key="4">
    <source>
        <dbReference type="SAM" id="SignalP"/>
    </source>
</evidence>
<feature type="domain" description="DUF5107" evidence="5">
    <location>
        <begin position="58"/>
        <end position="358"/>
    </location>
</feature>
<dbReference type="PANTHER" id="PTHR45586:SF1">
    <property type="entry name" value="LIPOPOLYSACCHARIDE ASSEMBLY PROTEIN B"/>
    <property type="match status" value="1"/>
</dbReference>
<name>A0A9D9EIS8_9BACT</name>
<organism evidence="6 7">
    <name type="scientific">Candidatus Cryptobacteroides merdigallinarum</name>
    <dbReference type="NCBI Taxonomy" id="2840770"/>
    <lineage>
        <taxon>Bacteria</taxon>
        <taxon>Pseudomonadati</taxon>
        <taxon>Bacteroidota</taxon>
        <taxon>Bacteroidia</taxon>
        <taxon>Bacteroidales</taxon>
        <taxon>Candidatus Cryptobacteroides</taxon>
    </lineage>
</organism>
<evidence type="ECO:0000313" key="6">
    <source>
        <dbReference type="EMBL" id="MBO8447745.1"/>
    </source>
</evidence>
<sequence>MKLRFSFFIALLLPCTSVLAQEVKVWEETLTLPTYTVDAPEVSPVFDCDWSYQRARRSVYPYVLDDNMTRNKIDKDYKAVYLENKYIKVCILPEIGGRLFYAVDKTNGYDIFYHQDVIKPANVGMLGAWISGGVEWNVFHHHRNTTNLPVNYTVTGNEDGSKTVWIGETEWRHRMSWTLGMTLHPDKSYIEVTGMMMNSTRDDNSTLFWANVATKVDENYQIIFPQNTEFGVFHSKESFCHWPVTHETYNYTEAYQNGIKADWWGAHPVGNSIFIYDLQDDFVAGYDHGQEAGTIIVGNHDIMKGGKFWSWGPYSGWDTNILTENAGHYIELMAGCYSDNQPDYNWNTPYEVKRFTQYMFGLRDMKGVKKSTERVSLNMEVLPDKGRLLVGANATEHFDNVKIRVEKDGEELFCVNTVLAPDAPYVNTVKIDKGIQESELTMTIEDADGTRLISYTPVVIDADKPLPEPVRAPARPEDIPNNEECYLVGQRAVQFHNPFLNPLDYFEEVVSRDPYDIRSNTALGVYYRKHADYEKAKMHLRRAIKRQTKDYTRPGDCEAMYNLGLILKDEAMLTRDPEMLHAALDTLYRCVWNYEYNSAANFQLAQMYVAGNDMRSARERLEEAVAYNGRNLQARQLMATVARHEGNAGCAKEIAEEIIGFDPLNLYALYELKKLGIDSGFDKIIRNDAEQYLELAIAYHNNGYDEEAIELLEAADAAVEYPTVKIWLGYLKNDKTYYDKALALDTRYCNMFRIETIPVLESVMEYAPDNYKVYYYLGNLFYDKQPLKGMEYWKKVISLKPDFPYAYRNLGFGTWKYLKDPKAAYPLYLKAVELDGTEAFFLEEIDQVAEAAHIDVAERYELLKSHHETCVKRFYPLAAEVITGIFTGDYDRCVNLLRTCYFPTREGVANFHDVFVDALLLAGEKKVSEGEYEEGTALFKEAFTFPVNHQVFNTQPRPRDAQIYWNLYLAYKKSGAKSAAAKALKACAEVDVMKTDYRYFKALALNELGRKDEALAMFSDLVAAGEGAVVEDFVNFFGAEGNTGETVESINTRAYYTAGLGYLGMDIMGKGTGEKAEECFAESVRLKPDNLWSNYFLGKMNLR</sequence>
<dbReference type="AlphaFoldDB" id="A0A9D9EIS8"/>
<keyword evidence="2 3" id="KW-0802">TPR repeat</keyword>
<dbReference type="EMBL" id="JADIMQ010000008">
    <property type="protein sequence ID" value="MBO8447745.1"/>
    <property type="molecule type" value="Genomic_DNA"/>
</dbReference>
<dbReference type="InterPro" id="IPR011990">
    <property type="entry name" value="TPR-like_helical_dom_sf"/>
</dbReference>